<organism evidence="2 3">
    <name type="scientific">Synaphobranchus kaupii</name>
    <name type="common">Kaup's arrowtooth eel</name>
    <dbReference type="NCBI Taxonomy" id="118154"/>
    <lineage>
        <taxon>Eukaryota</taxon>
        <taxon>Metazoa</taxon>
        <taxon>Chordata</taxon>
        <taxon>Craniata</taxon>
        <taxon>Vertebrata</taxon>
        <taxon>Euteleostomi</taxon>
        <taxon>Actinopterygii</taxon>
        <taxon>Neopterygii</taxon>
        <taxon>Teleostei</taxon>
        <taxon>Anguilliformes</taxon>
        <taxon>Synaphobranchidae</taxon>
        <taxon>Synaphobranchus</taxon>
    </lineage>
</organism>
<gene>
    <name evidence="2" type="ORF">SKAU_G00124270</name>
</gene>
<reference evidence="2" key="1">
    <citation type="journal article" date="2023" name="Science">
        <title>Genome structures resolve the early diversification of teleost fishes.</title>
        <authorList>
            <person name="Parey E."/>
            <person name="Louis A."/>
            <person name="Montfort J."/>
            <person name="Bouchez O."/>
            <person name="Roques C."/>
            <person name="Iampietro C."/>
            <person name="Lluch J."/>
            <person name="Castinel A."/>
            <person name="Donnadieu C."/>
            <person name="Desvignes T."/>
            <person name="Floi Bucao C."/>
            <person name="Jouanno E."/>
            <person name="Wen M."/>
            <person name="Mejri S."/>
            <person name="Dirks R."/>
            <person name="Jansen H."/>
            <person name="Henkel C."/>
            <person name="Chen W.J."/>
            <person name="Zahm M."/>
            <person name="Cabau C."/>
            <person name="Klopp C."/>
            <person name="Thompson A.W."/>
            <person name="Robinson-Rechavi M."/>
            <person name="Braasch I."/>
            <person name="Lecointre G."/>
            <person name="Bobe J."/>
            <person name="Postlethwait J.H."/>
            <person name="Berthelot C."/>
            <person name="Roest Crollius H."/>
            <person name="Guiguen Y."/>
        </authorList>
    </citation>
    <scope>NUCLEOTIDE SEQUENCE</scope>
    <source>
        <strain evidence="2">WJC10195</strain>
    </source>
</reference>
<accession>A0A9Q1FP51</accession>
<evidence type="ECO:0000313" key="2">
    <source>
        <dbReference type="EMBL" id="KAJ8363596.1"/>
    </source>
</evidence>
<name>A0A9Q1FP51_SYNKA</name>
<dbReference type="Proteomes" id="UP001152622">
    <property type="component" value="Chromosome 4"/>
</dbReference>
<feature type="compositionally biased region" description="Basic and acidic residues" evidence="1">
    <location>
        <begin position="66"/>
        <end position="82"/>
    </location>
</feature>
<dbReference type="AlphaFoldDB" id="A0A9Q1FP51"/>
<evidence type="ECO:0000313" key="3">
    <source>
        <dbReference type="Proteomes" id="UP001152622"/>
    </source>
</evidence>
<dbReference type="EMBL" id="JAINUF010000004">
    <property type="protein sequence ID" value="KAJ8363596.1"/>
    <property type="molecule type" value="Genomic_DNA"/>
</dbReference>
<sequence length="143" mass="15221">MSALITHSAPPPAFSLSQETGRRCGGAYDSLQKAPVATPGEGVAERRAATGGLISPATPLTRRLRSRDASSRGERTPEEAGKNHSNVGGACDHMVPSRHDRRPNVVEQRDRKSPQKYPQACSFLPGTNAQEAATPQVTCHAPQ</sequence>
<protein>
    <submittedName>
        <fullName evidence="2">Uncharacterized protein</fullName>
    </submittedName>
</protein>
<feature type="compositionally biased region" description="Basic and acidic residues" evidence="1">
    <location>
        <begin position="95"/>
        <end position="113"/>
    </location>
</feature>
<evidence type="ECO:0000256" key="1">
    <source>
        <dbReference type="SAM" id="MobiDB-lite"/>
    </source>
</evidence>
<proteinExistence type="predicted"/>
<feature type="compositionally biased region" description="Polar residues" evidence="1">
    <location>
        <begin position="125"/>
        <end position="137"/>
    </location>
</feature>
<comment type="caution">
    <text evidence="2">The sequence shown here is derived from an EMBL/GenBank/DDBJ whole genome shotgun (WGS) entry which is preliminary data.</text>
</comment>
<feature type="region of interest" description="Disordered" evidence="1">
    <location>
        <begin position="1"/>
        <end position="143"/>
    </location>
</feature>
<keyword evidence="3" id="KW-1185">Reference proteome</keyword>